<dbReference type="SMART" id="SM00387">
    <property type="entry name" value="HATPase_c"/>
    <property type="match status" value="1"/>
</dbReference>
<keyword evidence="5" id="KW-0812">Transmembrane</keyword>
<protein>
    <recommendedName>
        <fullName evidence="6">Histidine kinase/HSP90-like ATPase domain-containing protein</fullName>
    </recommendedName>
</protein>
<dbReference type="Pfam" id="PF07495">
    <property type="entry name" value="Y_Y_Y"/>
    <property type="match status" value="1"/>
</dbReference>
<keyword evidence="2" id="KW-0418">Kinase</keyword>
<keyword evidence="5" id="KW-1133">Transmembrane helix</keyword>
<evidence type="ECO:0000259" key="6">
    <source>
        <dbReference type="SMART" id="SM00387"/>
    </source>
</evidence>
<dbReference type="Pfam" id="PF02518">
    <property type="entry name" value="HATPase_c"/>
    <property type="match status" value="1"/>
</dbReference>
<dbReference type="EMBL" id="CP042806">
    <property type="protein sequence ID" value="QEE30227.1"/>
    <property type="molecule type" value="Genomic_DNA"/>
</dbReference>
<dbReference type="Proteomes" id="UP000321820">
    <property type="component" value="Chromosome"/>
</dbReference>
<dbReference type="OrthoDB" id="127270at2"/>
<dbReference type="InterPro" id="IPR036890">
    <property type="entry name" value="HATPase_C_sf"/>
</dbReference>
<feature type="region of interest" description="Disordered" evidence="4">
    <location>
        <begin position="239"/>
        <end position="259"/>
    </location>
</feature>
<feature type="domain" description="Histidine kinase/HSP90-like ATPase" evidence="6">
    <location>
        <begin position="904"/>
        <end position="998"/>
    </location>
</feature>
<evidence type="ECO:0000256" key="4">
    <source>
        <dbReference type="SAM" id="MobiDB-lite"/>
    </source>
</evidence>
<evidence type="ECO:0000256" key="1">
    <source>
        <dbReference type="ARBA" id="ARBA00022679"/>
    </source>
</evidence>
<dbReference type="Pfam" id="PF07494">
    <property type="entry name" value="Reg_prop"/>
    <property type="match status" value="1"/>
</dbReference>
<dbReference type="PANTHER" id="PTHR24421">
    <property type="entry name" value="NITRATE/NITRITE SENSOR PROTEIN NARX-RELATED"/>
    <property type="match status" value="1"/>
</dbReference>
<keyword evidence="8" id="KW-1185">Reference proteome</keyword>
<evidence type="ECO:0000313" key="7">
    <source>
        <dbReference type="EMBL" id="QEE30227.1"/>
    </source>
</evidence>
<dbReference type="InterPro" id="IPR011110">
    <property type="entry name" value="Reg_prop"/>
</dbReference>
<dbReference type="GO" id="GO:0016020">
    <property type="term" value="C:membrane"/>
    <property type="evidence" value="ECO:0007669"/>
    <property type="project" value="InterPro"/>
</dbReference>
<keyword evidence="5" id="KW-0472">Membrane</keyword>
<evidence type="ECO:0000256" key="3">
    <source>
        <dbReference type="ARBA" id="ARBA00023012"/>
    </source>
</evidence>
<organism evidence="7 8">
    <name type="scientific">Terriglobus albidus</name>
    <dbReference type="NCBI Taxonomy" id="1592106"/>
    <lineage>
        <taxon>Bacteria</taxon>
        <taxon>Pseudomonadati</taxon>
        <taxon>Acidobacteriota</taxon>
        <taxon>Terriglobia</taxon>
        <taxon>Terriglobales</taxon>
        <taxon>Acidobacteriaceae</taxon>
        <taxon>Terriglobus</taxon>
    </lineage>
</organism>
<evidence type="ECO:0000313" key="8">
    <source>
        <dbReference type="Proteomes" id="UP000321820"/>
    </source>
</evidence>
<dbReference type="Gene3D" id="2.60.40.10">
    <property type="entry name" value="Immunoglobulins"/>
    <property type="match status" value="1"/>
</dbReference>
<dbReference type="CDD" id="cd16917">
    <property type="entry name" value="HATPase_UhpB-NarQ-NarX-like"/>
    <property type="match status" value="1"/>
</dbReference>
<keyword evidence="3" id="KW-0902">Two-component regulatory system</keyword>
<keyword evidence="1" id="KW-0808">Transferase</keyword>
<dbReference type="KEGG" id="talb:FTW19_20945"/>
<dbReference type="SUPFAM" id="SSF63829">
    <property type="entry name" value="Calcium-dependent phosphotriesterase"/>
    <property type="match status" value="4"/>
</dbReference>
<dbReference type="GO" id="GO:0000155">
    <property type="term" value="F:phosphorelay sensor kinase activity"/>
    <property type="evidence" value="ECO:0007669"/>
    <property type="project" value="InterPro"/>
</dbReference>
<dbReference type="InterPro" id="IPR011123">
    <property type="entry name" value="Y_Y_Y"/>
</dbReference>
<dbReference type="InterPro" id="IPR011712">
    <property type="entry name" value="Sig_transdc_His_kin_sub3_dim/P"/>
</dbReference>
<evidence type="ECO:0000256" key="5">
    <source>
        <dbReference type="SAM" id="Phobius"/>
    </source>
</evidence>
<dbReference type="SUPFAM" id="SSF55874">
    <property type="entry name" value="ATPase domain of HSP90 chaperone/DNA topoisomerase II/histidine kinase"/>
    <property type="match status" value="1"/>
</dbReference>
<dbReference type="Gene3D" id="2.130.10.10">
    <property type="entry name" value="YVTN repeat-like/Quinoprotein amine dehydrogenase"/>
    <property type="match status" value="3"/>
</dbReference>
<feature type="transmembrane region" description="Helical" evidence="5">
    <location>
        <begin position="756"/>
        <end position="779"/>
    </location>
</feature>
<feature type="compositionally biased region" description="Polar residues" evidence="4">
    <location>
        <begin position="240"/>
        <end position="251"/>
    </location>
</feature>
<dbReference type="GO" id="GO:0046983">
    <property type="term" value="F:protein dimerization activity"/>
    <property type="evidence" value="ECO:0007669"/>
    <property type="project" value="InterPro"/>
</dbReference>
<dbReference type="PANTHER" id="PTHR24421:SF62">
    <property type="entry name" value="SENSORY TRANSDUCTION HISTIDINE KINASE"/>
    <property type="match status" value="1"/>
</dbReference>
<proteinExistence type="predicted"/>
<dbReference type="InterPro" id="IPR013783">
    <property type="entry name" value="Ig-like_fold"/>
</dbReference>
<reference evidence="7 8" key="1">
    <citation type="submission" date="2019-08" db="EMBL/GenBank/DDBJ databases">
        <title>Complete genome sequence of Terriglobus albidus strain ORNL.</title>
        <authorList>
            <person name="Podar M."/>
        </authorList>
    </citation>
    <scope>NUCLEOTIDE SEQUENCE [LARGE SCALE GENOMIC DNA]</scope>
    <source>
        <strain evidence="7 8">ORNL</strain>
    </source>
</reference>
<name>A0A5B9EIK5_9BACT</name>
<dbReference type="InterPro" id="IPR050482">
    <property type="entry name" value="Sensor_HK_TwoCompSys"/>
</dbReference>
<evidence type="ECO:0000256" key="2">
    <source>
        <dbReference type="ARBA" id="ARBA00022777"/>
    </source>
</evidence>
<dbReference type="AlphaFoldDB" id="A0A5B9EIK5"/>
<accession>A0A5B9EIK5</accession>
<dbReference type="InterPro" id="IPR003594">
    <property type="entry name" value="HATPase_dom"/>
</dbReference>
<dbReference type="Pfam" id="PF07730">
    <property type="entry name" value="HisKA_3"/>
    <property type="match status" value="1"/>
</dbReference>
<dbReference type="InterPro" id="IPR015943">
    <property type="entry name" value="WD40/YVTN_repeat-like_dom_sf"/>
</dbReference>
<dbReference type="Gene3D" id="1.20.5.1930">
    <property type="match status" value="1"/>
</dbReference>
<gene>
    <name evidence="7" type="ORF">FTW19_20945</name>
</gene>
<sequence>MLLIAVFGVSVFQAKPAWGARPEDSRQELRNFHHTAWSSENGLGAVFDIQQSRDGYLWLTTSKGVFRFDGVRFESADAITAGAAQNAELNSVFVASSGDVWFRTRAPGLLLWKDGKLSAFPGNGCTPGLLTGSTVEDRDGTLWVAGSAGLFLVRDNRCELVSSRYGLPSGFPSAIAIDRAGTIWLKMPSGKLFYLPSGGSKFVISPHGEGPVGDFAYLHGGPNGSMWLSDELGLRRVSEDSSTSNVPSQHPSRIPTRPRFGNFTFDSNGTLWAASGNGILRIPEPEKSPIDVSVDSASGQRFTVAQGLSSDVVWKLLSDREGSLWIATNSGLDQLRRNLISQLATPPASEHQFAIAIGDNQNVWIGSRTMPLTEVSFDGRSRTLSETGQVIAIRRDFKGGIWSSGLGKHLLWKVHADHLEPVSYPNDDREVVASIALDKNNELWLLTFGQNVYRRVGQTWVNQNVALGREPGILGTMESDPAGNIWFAFSNHVVEWDGNSYKKYTYPGKNRFPNALTVKGEHVWLGSETGVQLLSHGEFRIMRWQDANLPGRVSGIVETKTGDLKTGDLWISGFSGIVRVRADELAKWLANPDYAVSAESFDTLDGLPGLAAERFPEPSMVEAEDGRLWFATTKGIAWLDPASLERSYNLVPPTVLISSLVAGGQTYSHLQNLVLPPKHGNIEIDYTALSLRIPERVQFRYRLDPVDTEWSDAGTRRQAYYTKLRPGHYTFRVIASNDHGVWNETGASFSFRILPAWYQTAWFAVLCGLAIILIIWMIYRLRLRQVAATLSARFDDRLAERTRLARELHDTFLQTVQSSKMVAEDALSEDTDEKRRRQALEKLSIWLGRAVDEARAAVHSLRDSTTEKNHLSEALQRAAEEHQLPASMSVAFSAVGDARDMHPIVRDEIYRIGYEAIRNAVAHSRGNRLEIELRYANDLSLRVKDNGQGIDPALLAEGREGHFGLQGMRERASRIRSKLTVGSTAAGTEVTLVVPGTVVYRYEHLTPFHKLKETVRRLFHPSANDDI</sequence>
<dbReference type="Gene3D" id="3.30.565.10">
    <property type="entry name" value="Histidine kinase-like ATPase, C-terminal domain"/>
    <property type="match status" value="1"/>
</dbReference>